<keyword evidence="8" id="KW-0238">DNA-binding</keyword>
<keyword evidence="3" id="KW-0479">Metal-binding</keyword>
<dbReference type="SMART" id="SM00355">
    <property type="entry name" value="ZnF_C2H2"/>
    <property type="match status" value="2"/>
</dbReference>
<feature type="domain" description="C2H2-type" evidence="13">
    <location>
        <begin position="121"/>
        <end position="148"/>
    </location>
</feature>
<dbReference type="PANTHER" id="PTHR45993">
    <property type="entry name" value="B-CELL LYMPHOMA/LEUKEMIA 11"/>
    <property type="match status" value="1"/>
</dbReference>
<keyword evidence="4" id="KW-0677">Repeat</keyword>
<dbReference type="Gene3D" id="3.30.160.60">
    <property type="entry name" value="Classic Zinc Finger"/>
    <property type="match status" value="2"/>
</dbReference>
<dbReference type="GO" id="GO:0000978">
    <property type="term" value="F:RNA polymerase II cis-regulatory region sequence-specific DNA binding"/>
    <property type="evidence" value="ECO:0007669"/>
    <property type="project" value="TreeGrafter"/>
</dbReference>
<keyword evidence="5 11" id="KW-0863">Zinc-finger</keyword>
<evidence type="ECO:0000313" key="14">
    <source>
        <dbReference type="EMBL" id="KAK4297874.1"/>
    </source>
</evidence>
<accession>A0AAE1TWN6</accession>
<gene>
    <name evidence="14" type="ORF">Pmani_029732</name>
</gene>
<proteinExistence type="inferred from homology"/>
<evidence type="ECO:0000256" key="8">
    <source>
        <dbReference type="ARBA" id="ARBA00023125"/>
    </source>
</evidence>
<evidence type="ECO:0000256" key="1">
    <source>
        <dbReference type="ARBA" id="ARBA00004123"/>
    </source>
</evidence>
<organism evidence="14 15">
    <name type="scientific">Petrolisthes manimaculis</name>
    <dbReference type="NCBI Taxonomy" id="1843537"/>
    <lineage>
        <taxon>Eukaryota</taxon>
        <taxon>Metazoa</taxon>
        <taxon>Ecdysozoa</taxon>
        <taxon>Arthropoda</taxon>
        <taxon>Crustacea</taxon>
        <taxon>Multicrustacea</taxon>
        <taxon>Malacostraca</taxon>
        <taxon>Eumalacostraca</taxon>
        <taxon>Eucarida</taxon>
        <taxon>Decapoda</taxon>
        <taxon>Pleocyemata</taxon>
        <taxon>Anomura</taxon>
        <taxon>Galatheoidea</taxon>
        <taxon>Porcellanidae</taxon>
        <taxon>Petrolisthes</taxon>
    </lineage>
</organism>
<evidence type="ECO:0000256" key="6">
    <source>
        <dbReference type="ARBA" id="ARBA00022833"/>
    </source>
</evidence>
<comment type="similarity">
    <text evidence="2">Belongs to the krueppel C2H2-type zinc-finger protein family.</text>
</comment>
<dbReference type="PANTHER" id="PTHR45993:SF6">
    <property type="entry name" value="C2H2-TYPE DOMAIN-CONTAINING PROTEIN"/>
    <property type="match status" value="1"/>
</dbReference>
<dbReference type="GO" id="GO:0003700">
    <property type="term" value="F:DNA-binding transcription factor activity"/>
    <property type="evidence" value="ECO:0007669"/>
    <property type="project" value="TreeGrafter"/>
</dbReference>
<dbReference type="EMBL" id="JAWZYT010003551">
    <property type="protein sequence ID" value="KAK4297874.1"/>
    <property type="molecule type" value="Genomic_DNA"/>
</dbReference>
<dbReference type="InterPro" id="IPR036236">
    <property type="entry name" value="Znf_C2H2_sf"/>
</dbReference>
<keyword evidence="15" id="KW-1185">Reference proteome</keyword>
<evidence type="ECO:0000256" key="2">
    <source>
        <dbReference type="ARBA" id="ARBA00006991"/>
    </source>
</evidence>
<evidence type="ECO:0000256" key="7">
    <source>
        <dbReference type="ARBA" id="ARBA00023015"/>
    </source>
</evidence>
<dbReference type="FunFam" id="3.30.160.60:FF:000075">
    <property type="entry name" value="Putative zinc finger protein 536"/>
    <property type="match status" value="1"/>
</dbReference>
<keyword evidence="10" id="KW-0539">Nucleus</keyword>
<keyword evidence="7" id="KW-0805">Transcription regulation</keyword>
<dbReference type="InterPro" id="IPR013087">
    <property type="entry name" value="Znf_C2H2_type"/>
</dbReference>
<evidence type="ECO:0000256" key="12">
    <source>
        <dbReference type="SAM" id="MobiDB-lite"/>
    </source>
</evidence>
<evidence type="ECO:0000256" key="9">
    <source>
        <dbReference type="ARBA" id="ARBA00023163"/>
    </source>
</evidence>
<dbReference type="SUPFAM" id="SSF57667">
    <property type="entry name" value="beta-beta-alpha zinc fingers"/>
    <property type="match status" value="1"/>
</dbReference>
<keyword evidence="9" id="KW-0804">Transcription</keyword>
<evidence type="ECO:0000259" key="13">
    <source>
        <dbReference type="PROSITE" id="PS50157"/>
    </source>
</evidence>
<dbReference type="PROSITE" id="PS50157">
    <property type="entry name" value="ZINC_FINGER_C2H2_2"/>
    <property type="match status" value="2"/>
</dbReference>
<feature type="region of interest" description="Disordered" evidence="12">
    <location>
        <begin position="22"/>
        <end position="57"/>
    </location>
</feature>
<feature type="domain" description="C2H2-type" evidence="13">
    <location>
        <begin position="149"/>
        <end position="177"/>
    </location>
</feature>
<feature type="region of interest" description="Disordered" evidence="12">
    <location>
        <begin position="188"/>
        <end position="213"/>
    </location>
</feature>
<dbReference type="GO" id="GO:0008270">
    <property type="term" value="F:zinc ion binding"/>
    <property type="evidence" value="ECO:0007669"/>
    <property type="project" value="UniProtKB-KW"/>
</dbReference>
<comment type="subcellular location">
    <subcellularLocation>
        <location evidence="1">Nucleus</location>
    </subcellularLocation>
</comment>
<name>A0AAE1TWN6_9EUCA</name>
<evidence type="ECO:0000256" key="10">
    <source>
        <dbReference type="ARBA" id="ARBA00023242"/>
    </source>
</evidence>
<evidence type="ECO:0000256" key="11">
    <source>
        <dbReference type="PROSITE-ProRule" id="PRU00042"/>
    </source>
</evidence>
<dbReference type="AlphaFoldDB" id="A0AAE1TWN6"/>
<evidence type="ECO:0000256" key="3">
    <source>
        <dbReference type="ARBA" id="ARBA00022723"/>
    </source>
</evidence>
<dbReference type="GO" id="GO:0006357">
    <property type="term" value="P:regulation of transcription by RNA polymerase II"/>
    <property type="evidence" value="ECO:0007669"/>
    <property type="project" value="TreeGrafter"/>
</dbReference>
<dbReference type="Proteomes" id="UP001292094">
    <property type="component" value="Unassembled WGS sequence"/>
</dbReference>
<sequence length="213" mass="23117">MFGTFQSDKATALEQILRGSTLSPPLGAVKSEPCDNNTRDNSDPLDNAGVSTSSSMENIPHRYLQSYPGLSGLSSNLGVVGLSNPSNLTNLNNPAGLVSVIMSTSPTSSLQRPQRRSNNPIKCPVCGRYVLFRSEFVKHMRTHTGEKPFGCHLCTYRSAQRSNLNVHLRSIHKVFHPSGVIGGHNTFGPDGTNTTQLHHPHPPFNGKPDTSFI</sequence>
<evidence type="ECO:0000313" key="15">
    <source>
        <dbReference type="Proteomes" id="UP001292094"/>
    </source>
</evidence>
<dbReference type="InterPro" id="IPR051497">
    <property type="entry name" value="Dev/Hematopoietic_TF"/>
</dbReference>
<evidence type="ECO:0000256" key="4">
    <source>
        <dbReference type="ARBA" id="ARBA00022737"/>
    </source>
</evidence>
<keyword evidence="6" id="KW-0862">Zinc</keyword>
<comment type="caution">
    <text evidence="14">The sequence shown here is derived from an EMBL/GenBank/DDBJ whole genome shotgun (WGS) entry which is preliminary data.</text>
</comment>
<protein>
    <recommendedName>
        <fullName evidence="13">C2H2-type domain-containing protein</fullName>
    </recommendedName>
</protein>
<dbReference type="GO" id="GO:0005634">
    <property type="term" value="C:nucleus"/>
    <property type="evidence" value="ECO:0007669"/>
    <property type="project" value="UniProtKB-SubCell"/>
</dbReference>
<reference evidence="14" key="1">
    <citation type="submission" date="2023-11" db="EMBL/GenBank/DDBJ databases">
        <title>Genome assemblies of two species of porcelain crab, Petrolisthes cinctipes and Petrolisthes manimaculis (Anomura: Porcellanidae).</title>
        <authorList>
            <person name="Angst P."/>
        </authorList>
    </citation>
    <scope>NUCLEOTIDE SEQUENCE</scope>
    <source>
        <strain evidence="14">PB745_02</strain>
        <tissue evidence="14">Gill</tissue>
    </source>
</reference>
<evidence type="ECO:0000256" key="5">
    <source>
        <dbReference type="ARBA" id="ARBA00022771"/>
    </source>
</evidence>
<dbReference type="PROSITE" id="PS00028">
    <property type="entry name" value="ZINC_FINGER_C2H2_1"/>
    <property type="match status" value="1"/>
</dbReference>